<reference evidence="2" key="1">
    <citation type="submission" date="2015-10" db="EMBL/GenBank/DDBJ databases">
        <authorList>
            <person name="Crossman L.C."/>
        </authorList>
    </citation>
    <scope>NUCLEOTIDE SEQUENCE [LARGE SCALE GENOMIC DNA]</scope>
    <source>
        <strain evidence="2">20-2</strain>
    </source>
</reference>
<organism evidence="1 2">
    <name type="scientific">Limosilactobacillus reuteri</name>
    <name type="common">Lactobacillus reuteri</name>
    <dbReference type="NCBI Taxonomy" id="1598"/>
    <lineage>
        <taxon>Bacteria</taxon>
        <taxon>Bacillati</taxon>
        <taxon>Bacillota</taxon>
        <taxon>Bacilli</taxon>
        <taxon>Lactobacillales</taxon>
        <taxon>Lactobacillaceae</taxon>
        <taxon>Limosilactobacillus</taxon>
    </lineage>
</organism>
<proteinExistence type="predicted"/>
<accession>A0A0U5JQX4</accession>
<dbReference type="RefSeq" id="WP_102815785.1">
    <property type="nucleotide sequence ID" value="NZ_CP080621.1"/>
</dbReference>
<dbReference type="Proteomes" id="UP000235484">
    <property type="component" value="Unassembled WGS sequence"/>
</dbReference>
<sequence length="140" mass="16506">MNYLEVKRLLDYYENLTPVEREKYLKEQRDKTGIAIEDLARAWQTSKGKIQELSSHQGYVQIDEVSSVRCEILGLDYKKTMPGFTFEECSRLYCVPVEKVYEIFMGITLWIDKAGNKIIPVSDVLRGYSYFYPRTIKKQR</sequence>
<dbReference type="AlphaFoldDB" id="A0A0U5JQX4"/>
<name>A0A0U5JQX4_LIMRT</name>
<protein>
    <submittedName>
        <fullName evidence="1">Uncharacterized protein</fullName>
    </submittedName>
</protein>
<evidence type="ECO:0000313" key="2">
    <source>
        <dbReference type="Proteomes" id="UP000235484"/>
    </source>
</evidence>
<dbReference type="EMBL" id="LN887507">
    <property type="protein sequence ID" value="CUR40007.1"/>
    <property type="molecule type" value="Genomic_DNA"/>
</dbReference>
<gene>
    <name evidence="1" type="ORF">LRLP16767_LR202_00057</name>
</gene>
<evidence type="ECO:0000313" key="1">
    <source>
        <dbReference type="EMBL" id="CUR40007.1"/>
    </source>
</evidence>